<feature type="compositionally biased region" description="Acidic residues" evidence="1">
    <location>
        <begin position="200"/>
        <end position="212"/>
    </location>
</feature>
<dbReference type="PANTHER" id="PTHR12398">
    <property type="entry name" value="PROTEIN PHOSPHATASE INHIBITOR"/>
    <property type="match status" value="1"/>
</dbReference>
<dbReference type="EMBL" id="JANIEX010000149">
    <property type="protein sequence ID" value="KAJ3572258.1"/>
    <property type="molecule type" value="Genomic_DNA"/>
</dbReference>
<dbReference type="GO" id="GO:0004864">
    <property type="term" value="F:protein phosphatase inhibitor activity"/>
    <property type="evidence" value="ECO:0007669"/>
    <property type="project" value="InterPro"/>
</dbReference>
<accession>A0AAD5VWX1</accession>
<feature type="region of interest" description="Disordered" evidence="1">
    <location>
        <begin position="1"/>
        <end position="47"/>
    </location>
</feature>
<name>A0AAD5VWX1_9AGAR</name>
<dbReference type="Proteomes" id="UP001213000">
    <property type="component" value="Unassembled WGS sequence"/>
</dbReference>
<feature type="compositionally biased region" description="Basic and acidic residues" evidence="1">
    <location>
        <begin position="185"/>
        <end position="199"/>
    </location>
</feature>
<reference evidence="2" key="1">
    <citation type="submission" date="2022-07" db="EMBL/GenBank/DDBJ databases">
        <title>Genome Sequence of Leucocoprinus birnbaumii.</title>
        <authorList>
            <person name="Buettner E."/>
        </authorList>
    </citation>
    <scope>NUCLEOTIDE SEQUENCE</scope>
    <source>
        <strain evidence="2">VT141</strain>
    </source>
</reference>
<dbReference type="Gene3D" id="6.10.250.1050">
    <property type="match status" value="1"/>
</dbReference>
<dbReference type="InterPro" id="IPR007062">
    <property type="entry name" value="PPI-2"/>
</dbReference>
<dbReference type="AlphaFoldDB" id="A0AAD5VWX1"/>
<feature type="compositionally biased region" description="Low complexity" evidence="1">
    <location>
        <begin position="163"/>
        <end position="180"/>
    </location>
</feature>
<sequence>MSTDLSAADHRPTHLPPIPTRSTSQTKPKGILKNAPQSGSVPNPNAHLQWDEENLALTEIQKDSLMKITEPKTPFVRYNAETDTVEGDIPDLSLGSQYSYESPPQSPQTISSTGADTSGPSSRRTSISSVGFSIGNNSSSGSGPDGGDKHAGTSAVPPSGSVSGESLRSAGSRSSSRSTSFNLPDEARRGIRSADGERGEEVEEDEEMDEETAEKHAAFLRARKGHYSNEAEAMKRAAQLMDDEDEDEDAQGDPQDIGDEEEEGTSAVPPPVPPLPAGLSSGANASPKVNGAGHSGGA</sequence>
<feature type="compositionally biased region" description="Low complexity" evidence="1">
    <location>
        <begin position="96"/>
        <end position="142"/>
    </location>
</feature>
<dbReference type="GO" id="GO:0009966">
    <property type="term" value="P:regulation of signal transduction"/>
    <property type="evidence" value="ECO:0007669"/>
    <property type="project" value="InterPro"/>
</dbReference>
<protein>
    <recommendedName>
        <fullName evidence="4">Protein phosphatase inhibitor 2</fullName>
    </recommendedName>
</protein>
<evidence type="ECO:0000256" key="1">
    <source>
        <dbReference type="SAM" id="MobiDB-lite"/>
    </source>
</evidence>
<feature type="compositionally biased region" description="Acidic residues" evidence="1">
    <location>
        <begin position="241"/>
        <end position="264"/>
    </location>
</feature>
<evidence type="ECO:0000313" key="3">
    <source>
        <dbReference type="Proteomes" id="UP001213000"/>
    </source>
</evidence>
<gene>
    <name evidence="2" type="ORF">NP233_g3206</name>
</gene>
<dbReference type="Pfam" id="PF04979">
    <property type="entry name" value="IPP-2"/>
    <property type="match status" value="1"/>
</dbReference>
<evidence type="ECO:0000313" key="2">
    <source>
        <dbReference type="EMBL" id="KAJ3572258.1"/>
    </source>
</evidence>
<feature type="region of interest" description="Disordered" evidence="1">
    <location>
        <begin position="69"/>
        <end position="298"/>
    </location>
</feature>
<keyword evidence="3" id="KW-1185">Reference proteome</keyword>
<comment type="caution">
    <text evidence="2">The sequence shown here is derived from an EMBL/GenBank/DDBJ whole genome shotgun (WGS) entry which is preliminary data.</text>
</comment>
<dbReference type="PANTHER" id="PTHR12398:SF20">
    <property type="entry name" value="PROTEIN PHOSPHATASE 1 REGULATORY INHIBITOR SUBUNIT 2"/>
    <property type="match status" value="1"/>
</dbReference>
<evidence type="ECO:0008006" key="4">
    <source>
        <dbReference type="Google" id="ProtNLM"/>
    </source>
</evidence>
<proteinExistence type="predicted"/>
<organism evidence="2 3">
    <name type="scientific">Leucocoprinus birnbaumii</name>
    <dbReference type="NCBI Taxonomy" id="56174"/>
    <lineage>
        <taxon>Eukaryota</taxon>
        <taxon>Fungi</taxon>
        <taxon>Dikarya</taxon>
        <taxon>Basidiomycota</taxon>
        <taxon>Agaricomycotina</taxon>
        <taxon>Agaricomycetes</taxon>
        <taxon>Agaricomycetidae</taxon>
        <taxon>Agaricales</taxon>
        <taxon>Agaricineae</taxon>
        <taxon>Agaricaceae</taxon>
        <taxon>Leucocoprinus</taxon>
    </lineage>
</organism>